<dbReference type="SUPFAM" id="SSF159245">
    <property type="entry name" value="AttH-like"/>
    <property type="match status" value="1"/>
</dbReference>
<accession>A0A5N6XNN5</accession>
<dbReference type="Gene3D" id="2.40.370.10">
    <property type="entry name" value="AttH-like domain"/>
    <property type="match status" value="2"/>
</dbReference>
<protein>
    <submittedName>
        <fullName evidence="3">Kievitone hydratase</fullName>
    </submittedName>
</protein>
<dbReference type="Pfam" id="PF17186">
    <property type="entry name" value="Lipocalin_9"/>
    <property type="match status" value="1"/>
</dbReference>
<feature type="domain" description="AttH" evidence="2">
    <location>
        <begin position="111"/>
        <end position="215"/>
    </location>
</feature>
<evidence type="ECO:0000259" key="2">
    <source>
        <dbReference type="Pfam" id="PF07143"/>
    </source>
</evidence>
<dbReference type="PANTHER" id="PTHR40617:SF1">
    <property type="entry name" value="ATTH DOMAIN-CONTAINING PROTEIN-RELATED"/>
    <property type="match status" value="1"/>
</dbReference>
<evidence type="ECO:0000256" key="1">
    <source>
        <dbReference type="SAM" id="SignalP"/>
    </source>
</evidence>
<name>A0A5N6XNN5_9EURO</name>
<dbReference type="InterPro" id="IPR053112">
    <property type="entry name" value="Fungal_Dehydratase/Hydratase"/>
</dbReference>
<dbReference type="AlphaFoldDB" id="A0A5N6XNN5"/>
<evidence type="ECO:0000313" key="3">
    <source>
        <dbReference type="EMBL" id="KAE8334488.1"/>
    </source>
</evidence>
<dbReference type="InterPro" id="IPR023374">
    <property type="entry name" value="AttH-like_dom_sf"/>
</dbReference>
<feature type="chain" id="PRO_5024979181" evidence="1">
    <location>
        <begin position="18"/>
        <end position="350"/>
    </location>
</feature>
<dbReference type="EMBL" id="ML737271">
    <property type="protein sequence ID" value="KAE8334488.1"/>
    <property type="molecule type" value="Genomic_DNA"/>
</dbReference>
<dbReference type="InterPro" id="IPR010791">
    <property type="entry name" value="AttH_dom"/>
</dbReference>
<reference evidence="3" key="1">
    <citation type="submission" date="2019-04" db="EMBL/GenBank/DDBJ databases">
        <title>Friends and foes A comparative genomics study of 23 Aspergillus species from section Flavi.</title>
        <authorList>
            <consortium name="DOE Joint Genome Institute"/>
            <person name="Kjaerbolling I."/>
            <person name="Vesth T."/>
            <person name="Frisvad J.C."/>
            <person name="Nybo J.L."/>
            <person name="Theobald S."/>
            <person name="Kildgaard S."/>
            <person name="Isbrandt T."/>
            <person name="Kuo A."/>
            <person name="Sato A."/>
            <person name="Lyhne E.K."/>
            <person name="Kogle M.E."/>
            <person name="Wiebenga A."/>
            <person name="Kun R.S."/>
            <person name="Lubbers R.J."/>
            <person name="Makela M.R."/>
            <person name="Barry K."/>
            <person name="Chovatia M."/>
            <person name="Clum A."/>
            <person name="Daum C."/>
            <person name="Haridas S."/>
            <person name="He G."/>
            <person name="LaButti K."/>
            <person name="Lipzen A."/>
            <person name="Mondo S."/>
            <person name="Riley R."/>
            <person name="Salamov A."/>
            <person name="Simmons B.A."/>
            <person name="Magnuson J.K."/>
            <person name="Henrissat B."/>
            <person name="Mortensen U.H."/>
            <person name="Larsen T.O."/>
            <person name="Devries R.P."/>
            <person name="Grigoriev I.V."/>
            <person name="Machida M."/>
            <person name="Baker S.E."/>
            <person name="Andersen M.R."/>
        </authorList>
    </citation>
    <scope>NUCLEOTIDE SEQUENCE</scope>
    <source>
        <strain evidence="3">CBS 117612</strain>
    </source>
</reference>
<dbReference type="OrthoDB" id="5295747at2759"/>
<dbReference type="PANTHER" id="PTHR40617">
    <property type="entry name" value="TERPENE CYCLASE ASQC"/>
    <property type="match status" value="1"/>
</dbReference>
<keyword evidence="1" id="KW-0732">Signal</keyword>
<dbReference type="Pfam" id="PF07143">
    <property type="entry name" value="CrtC"/>
    <property type="match status" value="1"/>
</dbReference>
<feature type="signal peptide" evidence="1">
    <location>
        <begin position="1"/>
        <end position="17"/>
    </location>
</feature>
<gene>
    <name evidence="3" type="ORF">BDV24DRAFT_156817</name>
</gene>
<sequence length="350" mass="38785">MSALIASLALAASAVEASSAYLFQPESDTSYWKPDVPVVFDFAPSQFYNTVAGKPAASSYWTSSYLTGNNGQQFLVISHIFVSMDNSSYYRASTLSLDEPWDYNSYITYGNGSALRADSHLKATVKNNGFEGLSDDNIAQMRTFSNDDTITFDLTYNATTSAIVDGAVGLFAFGNGFTYEWGLPNCYTEGTINIYGKQLTVDPTKSFTWYDRQWNNGVPTTGNWTWFQLHIPNSRDKLSIWAVDNNDPEQAFRFATIRTEDGSQNVVPSNFTPDYTRQWHSDVTDTLYPLDWTITVGDYGMFRVSSAVDNQEIAGNTAFTTAYEGFVTFTGEYAGEAVDGFGVVEVLFSS</sequence>
<proteinExistence type="predicted"/>
<dbReference type="Proteomes" id="UP000325558">
    <property type="component" value="Unassembled WGS sequence"/>
</dbReference>
<organism evidence="3">
    <name type="scientific">Aspergillus arachidicola</name>
    <dbReference type="NCBI Taxonomy" id="656916"/>
    <lineage>
        <taxon>Eukaryota</taxon>
        <taxon>Fungi</taxon>
        <taxon>Dikarya</taxon>
        <taxon>Ascomycota</taxon>
        <taxon>Pezizomycotina</taxon>
        <taxon>Eurotiomycetes</taxon>
        <taxon>Eurotiomycetidae</taxon>
        <taxon>Eurotiales</taxon>
        <taxon>Aspergillaceae</taxon>
        <taxon>Aspergillus</taxon>
        <taxon>Aspergillus subgen. Circumdati</taxon>
    </lineage>
</organism>